<dbReference type="InterPro" id="IPR030994">
    <property type="entry name" value="DDR_dom"/>
</dbReference>
<dbReference type="OrthoDB" id="4676896at2"/>
<feature type="domain" description="Diol dehydratase reactivase ATPase-like" evidence="1">
    <location>
        <begin position="280"/>
        <end position="611"/>
    </location>
</feature>
<gene>
    <name evidence="3" type="ORF">C8D89_10259</name>
</gene>
<evidence type="ECO:0000313" key="4">
    <source>
        <dbReference type="Proteomes" id="UP000245639"/>
    </source>
</evidence>
<dbReference type="InterPro" id="IPR028975">
    <property type="entry name" value="DDRA_swiveling_dom_sf"/>
</dbReference>
<dbReference type="AlphaFoldDB" id="A0A2U1FL51"/>
<keyword evidence="4" id="KW-1185">Reference proteome</keyword>
<dbReference type="Proteomes" id="UP000245639">
    <property type="component" value="Unassembled WGS sequence"/>
</dbReference>
<dbReference type="SUPFAM" id="SSF53067">
    <property type="entry name" value="Actin-like ATPase domain"/>
    <property type="match status" value="2"/>
</dbReference>
<dbReference type="EMBL" id="QEKW01000002">
    <property type="protein sequence ID" value="PVZ12911.1"/>
    <property type="molecule type" value="Genomic_DNA"/>
</dbReference>
<dbReference type="NCBIfam" id="TIGR04491">
    <property type="entry name" value="reactive_PduG"/>
    <property type="match status" value="1"/>
</dbReference>
<organism evidence="3 4">
    <name type="scientific">Actinomycetospora cinnamomea</name>
    <dbReference type="NCBI Taxonomy" id="663609"/>
    <lineage>
        <taxon>Bacteria</taxon>
        <taxon>Bacillati</taxon>
        <taxon>Actinomycetota</taxon>
        <taxon>Actinomycetes</taxon>
        <taxon>Pseudonocardiales</taxon>
        <taxon>Pseudonocardiaceae</taxon>
        <taxon>Actinomycetospora</taxon>
    </lineage>
</organism>
<dbReference type="Gene3D" id="3.30.420.40">
    <property type="match status" value="2"/>
</dbReference>
<feature type="domain" description="DD-reactivating factor swiveling" evidence="2">
    <location>
        <begin position="98"/>
        <end position="259"/>
    </location>
</feature>
<dbReference type="Gene3D" id="2.40.50.140">
    <property type="entry name" value="Nucleic acid-binding proteins"/>
    <property type="match status" value="1"/>
</dbReference>
<evidence type="ECO:0000259" key="2">
    <source>
        <dbReference type="Pfam" id="PF18427"/>
    </source>
</evidence>
<dbReference type="InterPro" id="IPR040916">
    <property type="entry name" value="DDR_swiveling"/>
</dbReference>
<dbReference type="InterPro" id="IPR009191">
    <property type="entry name" value="DDRA"/>
</dbReference>
<evidence type="ECO:0000313" key="3">
    <source>
        <dbReference type="EMBL" id="PVZ12911.1"/>
    </source>
</evidence>
<comment type="caution">
    <text evidence="3">The sequence shown here is derived from an EMBL/GenBank/DDBJ whole genome shotgun (WGS) entry which is preliminary data.</text>
</comment>
<dbReference type="Gene3D" id="3.50.30.70">
    <property type="entry name" value="Swiveling domain of dehydratase reactivase alpha subunit"/>
    <property type="match status" value="1"/>
</dbReference>
<dbReference type="Pfam" id="PF18427">
    <property type="entry name" value="DDR_swiveling"/>
    <property type="match status" value="1"/>
</dbReference>
<reference evidence="3 4" key="1">
    <citation type="submission" date="2018-04" db="EMBL/GenBank/DDBJ databases">
        <title>Genomic Encyclopedia of Type Strains, Phase IV (KMG-IV): sequencing the most valuable type-strain genomes for metagenomic binning, comparative biology and taxonomic classification.</title>
        <authorList>
            <person name="Goeker M."/>
        </authorList>
    </citation>
    <scope>NUCLEOTIDE SEQUENCE [LARGE SCALE GENOMIC DNA]</scope>
    <source>
        <strain evidence="3 4">DSM 45771</strain>
    </source>
</reference>
<sequence>MASGAPRLVVGVDIGNSTTEACCARVDDDGGVEYLGSGLAPTTGIKGTPDNAEGVRKAAGQALADGGCRWPDVDLVLTNEATPVISGLAMETITETVVTESTMIGHDPRTPGGSGIGVGTTVALADLAERAAGEDVLVVVPAAEDFEDVAEALVAAARRGVGVRGAILGGDDAVLVANRLEETLPIVDEVTLVDEVPLGMLAAVEVAEPGRTIRTLSNSYGIATLFDLDAEQTKMISPVARSLTGNRSAVVVRTPGGDITDRRVPAGSIALRGRSSTVSVEVDAGADEIMRALARIRPLVDAEGESGTHVGGMIAGVRDAMSELTGQRPDEVAIEDLLAVDTLVPQEVRGGLAKEVAREDAVLLAAMVRTSRGPMEQVAAEVRRVLAEEAQRVLEVEIGGIEAEMAVGGALTTPGSGEPIVVLDLGGGSTDAAHADTDGEVYSVHVAGAGDLVTTLIDAELGLDDKQVAEEIKRYPLAKVESFFHVRHENGTAQFFTEPLAPELFARVVVLTDEGMHAVPGRHDLATLRHTRREAKRRVFVVNALRALEQIAPGGTLRQIEFVVLLGGSALDFEIPDMIADAVAPHGIVCGTGNVRGSLGPRNAVASGLVAGHARGRRVSGAA</sequence>
<dbReference type="Pfam" id="PF08841">
    <property type="entry name" value="DDR"/>
    <property type="match status" value="1"/>
</dbReference>
<name>A0A2U1FL51_9PSEU</name>
<dbReference type="InterPro" id="IPR012340">
    <property type="entry name" value="NA-bd_OB-fold"/>
</dbReference>
<protein>
    <submittedName>
        <fullName evidence="3">Diol dehydratase reactivase alpha subunit</fullName>
    </submittedName>
</protein>
<dbReference type="Gene3D" id="3.90.470.30">
    <property type="match status" value="1"/>
</dbReference>
<dbReference type="InterPro" id="IPR043129">
    <property type="entry name" value="ATPase_NBD"/>
</dbReference>
<dbReference type="SUPFAM" id="SSF82317">
    <property type="entry name" value="Swiveling domain of dehydratase reactivase alpha subunit"/>
    <property type="match status" value="1"/>
</dbReference>
<proteinExistence type="predicted"/>
<evidence type="ECO:0000259" key="1">
    <source>
        <dbReference type="Pfam" id="PF08841"/>
    </source>
</evidence>
<dbReference type="RefSeq" id="WP_116707008.1">
    <property type="nucleotide sequence ID" value="NZ_QEKW01000002.1"/>
</dbReference>
<accession>A0A2U1FL51</accession>